<comment type="caution">
    <text evidence="1">The sequence shown here is derived from an EMBL/GenBank/DDBJ whole genome shotgun (WGS) entry which is preliminary data.</text>
</comment>
<evidence type="ECO:0000313" key="1">
    <source>
        <dbReference type="EMBL" id="MFC1438260.1"/>
    </source>
</evidence>
<keyword evidence="2" id="KW-1185">Reference proteome</keyword>
<evidence type="ECO:0000313" key="2">
    <source>
        <dbReference type="Proteomes" id="UP001592581"/>
    </source>
</evidence>
<dbReference type="RefSeq" id="WP_380563783.1">
    <property type="nucleotide sequence ID" value="NZ_JBEUKS010000002.1"/>
</dbReference>
<dbReference type="EMBL" id="JBEUKS010000002">
    <property type="protein sequence ID" value="MFC1438260.1"/>
    <property type="molecule type" value="Genomic_DNA"/>
</dbReference>
<protein>
    <submittedName>
        <fullName evidence="1">Uncharacterized protein</fullName>
    </submittedName>
</protein>
<sequence length="133" mass="13899">MTHVTLTFDGPKEEAGELHRSLAAWLGMDGRLGRAIRLVEEPPPPGALGGLAAAVELVTASAPVLSAAVGAIGYWLGQRMTGSPISFTVTRADGSSRSFTVDRRDRDLVLAELERFARQESAAQTGSPGATAP</sequence>
<gene>
    <name evidence="1" type="ORF">ABUW04_08325</name>
</gene>
<dbReference type="InterPro" id="IPR045428">
    <property type="entry name" value="EACC1"/>
</dbReference>
<accession>A0ABV6XJ51</accession>
<dbReference type="Pfam" id="PF19953">
    <property type="entry name" value="EACC1"/>
    <property type="match status" value="1"/>
</dbReference>
<organism evidence="1 2">
    <name type="scientific">Streptacidiphilus jeojiensis</name>
    <dbReference type="NCBI Taxonomy" id="3229225"/>
    <lineage>
        <taxon>Bacteria</taxon>
        <taxon>Bacillati</taxon>
        <taxon>Actinomycetota</taxon>
        <taxon>Actinomycetes</taxon>
        <taxon>Kitasatosporales</taxon>
        <taxon>Streptomycetaceae</taxon>
        <taxon>Streptacidiphilus</taxon>
    </lineage>
</organism>
<reference evidence="1 2" key="1">
    <citation type="submission" date="2024-06" db="EMBL/GenBank/DDBJ databases">
        <authorList>
            <person name="Lee S.D."/>
        </authorList>
    </citation>
    <scope>NUCLEOTIDE SEQUENCE [LARGE SCALE GENOMIC DNA]</scope>
    <source>
        <strain evidence="1 2">N1-10</strain>
    </source>
</reference>
<proteinExistence type="predicted"/>
<name>A0ABV6XJ51_9ACTN</name>
<dbReference type="Proteomes" id="UP001592581">
    <property type="component" value="Unassembled WGS sequence"/>
</dbReference>